<gene>
    <name evidence="1" type="ORF">HMPREF9372_1073</name>
</gene>
<dbReference type="HOGENOM" id="CLU_077467_0_1_9"/>
<proteinExistence type="predicted"/>
<dbReference type="STRING" id="759851.SAMN04244570_1587"/>
<sequence length="195" mass="22511">MVRGGEKVEIYTIGHSTHTKEEFLKLLDDANIERLIDIRAFPGSRKFPHFHEDLMKEWLPANDIAYEHCGKLGGRRRKSKTIDPEINDAWDNQSFHNYADYTLTADFKEGVDQLMEKALKQRIAICCSERHPARCHRLLISNWLALHGWEVKHIIDGPKEKTLIEDHVIGKWGPHHIVLESNGTVIYPPGSKEKN</sequence>
<name>F9DQJ3_9BACL</name>
<dbReference type="InterPro" id="IPR014519">
    <property type="entry name" value="UCP024492"/>
</dbReference>
<dbReference type="EMBL" id="AFPZ01000026">
    <property type="protein sequence ID" value="EGQ26931.1"/>
    <property type="molecule type" value="Genomic_DNA"/>
</dbReference>
<dbReference type="PANTHER" id="PTHR39337">
    <property type="entry name" value="BLR5642 PROTEIN"/>
    <property type="match status" value="1"/>
</dbReference>
<organism evidence="1 2">
    <name type="scientific">Sporosarcina newyorkensis 2681</name>
    <dbReference type="NCBI Taxonomy" id="1027292"/>
    <lineage>
        <taxon>Bacteria</taxon>
        <taxon>Bacillati</taxon>
        <taxon>Bacillota</taxon>
        <taxon>Bacilli</taxon>
        <taxon>Bacillales</taxon>
        <taxon>Caryophanaceae</taxon>
        <taxon>Sporosarcina</taxon>
    </lineage>
</organism>
<dbReference type="eggNOG" id="COG5483">
    <property type="taxonomic scope" value="Bacteria"/>
</dbReference>
<comment type="caution">
    <text evidence="1">The sequence shown here is derived from an EMBL/GenBank/DDBJ whole genome shotgun (WGS) entry which is preliminary data.</text>
</comment>
<evidence type="ECO:0000313" key="1">
    <source>
        <dbReference type="EMBL" id="EGQ26931.1"/>
    </source>
</evidence>
<dbReference type="Proteomes" id="UP000005316">
    <property type="component" value="Unassembled WGS sequence"/>
</dbReference>
<dbReference type="PANTHER" id="PTHR39337:SF1">
    <property type="entry name" value="BLR5642 PROTEIN"/>
    <property type="match status" value="1"/>
</dbReference>
<dbReference type="Pfam" id="PF04343">
    <property type="entry name" value="DUF488"/>
    <property type="match status" value="1"/>
</dbReference>
<evidence type="ECO:0000313" key="2">
    <source>
        <dbReference type="Proteomes" id="UP000005316"/>
    </source>
</evidence>
<dbReference type="InterPro" id="IPR007438">
    <property type="entry name" value="DUF488"/>
</dbReference>
<dbReference type="AlphaFoldDB" id="F9DQJ3"/>
<accession>F9DQJ3</accession>
<reference evidence="1 2" key="1">
    <citation type="submission" date="2011-04" db="EMBL/GenBank/DDBJ databases">
        <authorList>
            <person name="Muzny D."/>
            <person name="Qin X."/>
            <person name="Deng J."/>
            <person name="Jiang H."/>
            <person name="Liu Y."/>
            <person name="Qu J."/>
            <person name="Song X.-Z."/>
            <person name="Zhang L."/>
            <person name="Thornton R."/>
            <person name="Coyle M."/>
            <person name="Francisco L."/>
            <person name="Jackson L."/>
            <person name="Javaid M."/>
            <person name="Korchina V."/>
            <person name="Kovar C."/>
            <person name="Mata R."/>
            <person name="Mathew T."/>
            <person name="Ngo R."/>
            <person name="Nguyen L."/>
            <person name="Nguyen N."/>
            <person name="Okwuonu G."/>
            <person name="Ongeri F."/>
            <person name="Pham C."/>
            <person name="Simmons D."/>
            <person name="Wilczek-Boney K."/>
            <person name="Hale W."/>
            <person name="Jakkamsetti A."/>
            <person name="Pham P."/>
            <person name="Ruth R."/>
            <person name="San Lucas F."/>
            <person name="Warren J."/>
            <person name="Zhang J."/>
            <person name="Zhao Z."/>
            <person name="Zhou C."/>
            <person name="Zhu D."/>
            <person name="Lee S."/>
            <person name="Bess C."/>
            <person name="Blankenburg K."/>
            <person name="Forbes L."/>
            <person name="Fu Q."/>
            <person name="Gubbala S."/>
            <person name="Hirani K."/>
            <person name="Jayaseelan J.C."/>
            <person name="Lara F."/>
            <person name="Munidasa M."/>
            <person name="Palculict T."/>
            <person name="Patil S."/>
            <person name="Pu L.-L."/>
            <person name="Saada N."/>
            <person name="Tang L."/>
            <person name="Weissenberger G."/>
            <person name="Zhu Y."/>
            <person name="Hemphill L."/>
            <person name="Shang Y."/>
            <person name="Youmans B."/>
            <person name="Ayvaz T."/>
            <person name="Ross M."/>
            <person name="Santibanez J."/>
            <person name="Aqrawi P."/>
            <person name="Gross S."/>
            <person name="Joshi V."/>
            <person name="Fowler G."/>
            <person name="Nazareth L."/>
            <person name="Reid J."/>
            <person name="Worley K."/>
            <person name="Petrosino J."/>
            <person name="Highlander S."/>
            <person name="Gibbs R."/>
        </authorList>
    </citation>
    <scope>NUCLEOTIDE SEQUENCE [LARGE SCALE GENOMIC DNA]</scope>
    <source>
        <strain evidence="1 2">2681</strain>
    </source>
</reference>
<protein>
    <submittedName>
        <fullName evidence="1">HhH-GPD domain protein</fullName>
    </submittedName>
</protein>
<dbReference type="PIRSF" id="PIRSF024492">
    <property type="entry name" value="UCP024492"/>
    <property type="match status" value="1"/>
</dbReference>